<dbReference type="Gene3D" id="1.10.10.10">
    <property type="entry name" value="Winged helix-like DNA-binding domain superfamily/Winged helix DNA-binding domain"/>
    <property type="match status" value="1"/>
</dbReference>
<sequence>MERSLARRLPSLYALRAFEAAARHLSFTIAAEELCVTQGAISRQIKLLEDTMGLPLFKRLTRKLELTESGQILFPTVRHALDDMERAVLRVGSRGASGILTVSALPTFAMNWLMPRLPDFSEKHPSIEVQLITTIRAVDFVRDNIDVAIRVGRPRGKDTLQSAPRIDLMMADDWAGIRSDRLLPDQMVPVAAPEFVTRHGLSTISLVSKVPLIHVGTRANAWPDWFKNADLTVPDQPGLVFGHFFQALTAARAGQGVALIPKVLVDNDLEAGLLVIPFEPPIATSGYYYLLYRAHHWNLPKVKAFRDWLSSTCGLAEAEDELQDGDQ</sequence>
<dbReference type="NCBIfam" id="NF008352">
    <property type="entry name" value="PRK11139.1"/>
    <property type="match status" value="1"/>
</dbReference>
<dbReference type="InterPro" id="IPR036388">
    <property type="entry name" value="WH-like_DNA-bd_sf"/>
</dbReference>
<dbReference type="FunFam" id="1.10.10.10:FF:000038">
    <property type="entry name" value="Glycine cleavage system transcriptional activator"/>
    <property type="match status" value="1"/>
</dbReference>
<dbReference type="SUPFAM" id="SSF53850">
    <property type="entry name" value="Periplasmic binding protein-like II"/>
    <property type="match status" value="1"/>
</dbReference>
<evidence type="ECO:0000259" key="5">
    <source>
        <dbReference type="PROSITE" id="PS50931"/>
    </source>
</evidence>
<name>A0A330GVR8_9HYPH</name>
<dbReference type="GO" id="GO:0006351">
    <property type="term" value="P:DNA-templated transcription"/>
    <property type="evidence" value="ECO:0007669"/>
    <property type="project" value="TreeGrafter"/>
</dbReference>
<evidence type="ECO:0000313" key="7">
    <source>
        <dbReference type="Proteomes" id="UP000251956"/>
    </source>
</evidence>
<dbReference type="InterPro" id="IPR036390">
    <property type="entry name" value="WH_DNA-bd_sf"/>
</dbReference>
<dbReference type="Pfam" id="PF00126">
    <property type="entry name" value="HTH_1"/>
    <property type="match status" value="1"/>
</dbReference>
<keyword evidence="3" id="KW-0238">DNA-binding</keyword>
<dbReference type="SUPFAM" id="SSF46785">
    <property type="entry name" value="Winged helix' DNA-binding domain"/>
    <property type="match status" value="1"/>
</dbReference>
<comment type="similarity">
    <text evidence="1">Belongs to the LysR transcriptional regulatory family.</text>
</comment>
<dbReference type="Proteomes" id="UP000251956">
    <property type="component" value="Unassembled WGS sequence"/>
</dbReference>
<evidence type="ECO:0000256" key="3">
    <source>
        <dbReference type="ARBA" id="ARBA00023125"/>
    </source>
</evidence>
<dbReference type="Pfam" id="PF03466">
    <property type="entry name" value="LysR_substrate"/>
    <property type="match status" value="1"/>
</dbReference>
<evidence type="ECO:0000256" key="1">
    <source>
        <dbReference type="ARBA" id="ARBA00009437"/>
    </source>
</evidence>
<gene>
    <name evidence="6" type="ORF">DPM35_07505</name>
</gene>
<keyword evidence="7" id="KW-1185">Reference proteome</keyword>
<dbReference type="InterPro" id="IPR005119">
    <property type="entry name" value="LysR_subst-bd"/>
</dbReference>
<dbReference type="EMBL" id="QMBQ01000002">
    <property type="protein sequence ID" value="RAZ78414.1"/>
    <property type="molecule type" value="Genomic_DNA"/>
</dbReference>
<evidence type="ECO:0000256" key="4">
    <source>
        <dbReference type="ARBA" id="ARBA00023163"/>
    </source>
</evidence>
<accession>A0A330GVR8</accession>
<evidence type="ECO:0000256" key="2">
    <source>
        <dbReference type="ARBA" id="ARBA00023015"/>
    </source>
</evidence>
<proteinExistence type="inferred from homology"/>
<comment type="caution">
    <text evidence="6">The sequence shown here is derived from an EMBL/GenBank/DDBJ whole genome shotgun (WGS) entry which is preliminary data.</text>
</comment>
<dbReference type="PROSITE" id="PS50931">
    <property type="entry name" value="HTH_LYSR"/>
    <property type="match status" value="1"/>
</dbReference>
<dbReference type="PANTHER" id="PTHR30537">
    <property type="entry name" value="HTH-TYPE TRANSCRIPTIONAL REGULATOR"/>
    <property type="match status" value="1"/>
</dbReference>
<dbReference type="PRINTS" id="PR00039">
    <property type="entry name" value="HTHLYSR"/>
</dbReference>
<keyword evidence="2" id="KW-0805">Transcription regulation</keyword>
<dbReference type="InterPro" id="IPR000847">
    <property type="entry name" value="LysR_HTH_N"/>
</dbReference>
<dbReference type="Gene3D" id="3.40.190.10">
    <property type="entry name" value="Periplasmic binding protein-like II"/>
    <property type="match status" value="2"/>
</dbReference>
<dbReference type="AlphaFoldDB" id="A0A330GVR8"/>
<dbReference type="OrthoDB" id="9793571at2"/>
<dbReference type="GO" id="GO:0003700">
    <property type="term" value="F:DNA-binding transcription factor activity"/>
    <property type="evidence" value="ECO:0007669"/>
    <property type="project" value="InterPro"/>
</dbReference>
<keyword evidence="4" id="KW-0804">Transcription</keyword>
<evidence type="ECO:0000313" key="6">
    <source>
        <dbReference type="EMBL" id="RAZ78414.1"/>
    </source>
</evidence>
<protein>
    <submittedName>
        <fullName evidence="6">LysR family transcriptional regulator</fullName>
    </submittedName>
</protein>
<dbReference type="CDD" id="cd08432">
    <property type="entry name" value="PBP2_GcdR_TrpI_HvrB_AmpR_like"/>
    <property type="match status" value="1"/>
</dbReference>
<organism evidence="6 7">
    <name type="scientific">Mesorhizobium atlanticum</name>
    <dbReference type="NCBI Taxonomy" id="2233532"/>
    <lineage>
        <taxon>Bacteria</taxon>
        <taxon>Pseudomonadati</taxon>
        <taxon>Pseudomonadota</taxon>
        <taxon>Alphaproteobacteria</taxon>
        <taxon>Hyphomicrobiales</taxon>
        <taxon>Phyllobacteriaceae</taxon>
        <taxon>Mesorhizobium</taxon>
    </lineage>
</organism>
<dbReference type="GO" id="GO:0043565">
    <property type="term" value="F:sequence-specific DNA binding"/>
    <property type="evidence" value="ECO:0007669"/>
    <property type="project" value="TreeGrafter"/>
</dbReference>
<dbReference type="InterPro" id="IPR058163">
    <property type="entry name" value="LysR-type_TF_proteobact-type"/>
</dbReference>
<dbReference type="PANTHER" id="PTHR30537:SF74">
    <property type="entry name" value="HTH-TYPE TRANSCRIPTIONAL REGULATOR TRPI"/>
    <property type="match status" value="1"/>
</dbReference>
<feature type="domain" description="HTH lysR-type" evidence="5">
    <location>
        <begin position="10"/>
        <end position="67"/>
    </location>
</feature>
<reference evidence="6 7" key="1">
    <citation type="submission" date="2018-07" db="EMBL/GenBank/DDBJ databases">
        <title>Diversity of Mesorhizobium strains in Brazil.</title>
        <authorList>
            <person name="Helene L.C.F."/>
            <person name="Dall'Agnol R."/>
            <person name="Delamuta J.R.M."/>
            <person name="Hungria M."/>
        </authorList>
    </citation>
    <scope>NUCLEOTIDE SEQUENCE [LARGE SCALE GENOMIC DNA]</scope>
    <source>
        <strain evidence="6 7">CNPSo 3140</strain>
    </source>
</reference>